<name>A0A1F6DBK2_9BACT</name>
<comment type="caution">
    <text evidence="2">The sequence shown here is derived from an EMBL/GenBank/DDBJ whole genome shotgun (WGS) entry which is preliminary data.</text>
</comment>
<dbReference type="EMBL" id="MFLA01000026">
    <property type="protein sequence ID" value="OGG58828.1"/>
    <property type="molecule type" value="Genomic_DNA"/>
</dbReference>
<evidence type="ECO:0000313" key="3">
    <source>
        <dbReference type="Proteomes" id="UP000176377"/>
    </source>
</evidence>
<dbReference type="Proteomes" id="UP000176377">
    <property type="component" value="Unassembled WGS sequence"/>
</dbReference>
<dbReference type="AlphaFoldDB" id="A0A1F6DBK2"/>
<dbReference type="Pfam" id="PF13477">
    <property type="entry name" value="Glyco_trans_4_2"/>
    <property type="match status" value="1"/>
</dbReference>
<dbReference type="PANTHER" id="PTHR12526">
    <property type="entry name" value="GLYCOSYLTRANSFERASE"/>
    <property type="match status" value="1"/>
</dbReference>
<evidence type="ECO:0000259" key="1">
    <source>
        <dbReference type="Pfam" id="PF13477"/>
    </source>
</evidence>
<proteinExistence type="predicted"/>
<feature type="domain" description="Glycosyltransferase subfamily 4-like N-terminal" evidence="1">
    <location>
        <begin position="21"/>
        <end position="102"/>
    </location>
</feature>
<gene>
    <name evidence="2" type="ORF">A2765_00405</name>
</gene>
<organism evidence="2 3">
    <name type="scientific">Candidatus Kaiserbacteria bacterium RIFCSPHIGHO2_01_FULL_56_24</name>
    <dbReference type="NCBI Taxonomy" id="1798487"/>
    <lineage>
        <taxon>Bacteria</taxon>
        <taxon>Candidatus Kaiseribacteriota</taxon>
    </lineage>
</organism>
<evidence type="ECO:0000313" key="2">
    <source>
        <dbReference type="EMBL" id="OGG58828.1"/>
    </source>
</evidence>
<dbReference type="CDD" id="cd03801">
    <property type="entry name" value="GT4_PimA-like"/>
    <property type="match status" value="1"/>
</dbReference>
<dbReference type="InterPro" id="IPR028098">
    <property type="entry name" value="Glyco_trans_4-like_N"/>
</dbReference>
<reference evidence="2 3" key="1">
    <citation type="journal article" date="2016" name="Nat. Commun.">
        <title>Thousands of microbial genomes shed light on interconnected biogeochemical processes in an aquifer system.</title>
        <authorList>
            <person name="Anantharaman K."/>
            <person name="Brown C.T."/>
            <person name="Hug L.A."/>
            <person name="Sharon I."/>
            <person name="Castelle C.J."/>
            <person name="Probst A.J."/>
            <person name="Thomas B.C."/>
            <person name="Singh A."/>
            <person name="Wilkins M.J."/>
            <person name="Karaoz U."/>
            <person name="Brodie E.L."/>
            <person name="Williams K.H."/>
            <person name="Hubbard S.S."/>
            <person name="Banfield J.F."/>
        </authorList>
    </citation>
    <scope>NUCLEOTIDE SEQUENCE [LARGE SCALE GENOMIC DNA]</scope>
</reference>
<accession>A0A1F6DBK2</accession>
<protein>
    <recommendedName>
        <fullName evidence="1">Glycosyltransferase subfamily 4-like N-terminal domain-containing protein</fullName>
    </recommendedName>
</protein>
<dbReference type="SUPFAM" id="SSF53756">
    <property type="entry name" value="UDP-Glycosyltransferase/glycogen phosphorylase"/>
    <property type="match status" value="1"/>
</dbReference>
<sequence length="341" mass="38256">MKLLICTQAVDLDDPVLAFFHAWIAEFAKNCESVHVICLKEGRHALPENVSVHSLGKEGGRSLFKYISRFYQYIWTLRYDTVFVHMNPEYVVLGGLLWRMRGKKVGLWYIHPRSSMSLRFAATFADHIFSASKDSFPFETPKLIPLGHGIDIGFFSPGNFMPSPILRVMHVGRVAPVKNIEVIMDAVEDLSVQGIPVSFDQYGEELPVDSVYAAHLRERANSMQNCTFHGKATPTQISDAYRTHDVHVNATTSGSFDKAVLESMATGTITVASSNTLKSILPGDLLFKERDSHSLAGILERIVHMSETERKVLRDNLRKSATKNNLPQLLTTIVQKLKPEI</sequence>
<dbReference type="Gene3D" id="3.40.50.2000">
    <property type="entry name" value="Glycogen Phosphorylase B"/>
    <property type="match status" value="1"/>
</dbReference>
<dbReference type="Pfam" id="PF13692">
    <property type="entry name" value="Glyco_trans_1_4"/>
    <property type="match status" value="1"/>
</dbReference>